<evidence type="ECO:0000256" key="5">
    <source>
        <dbReference type="ARBA" id="ARBA00022806"/>
    </source>
</evidence>
<dbReference type="Gene3D" id="3.40.50.300">
    <property type="entry name" value="P-loop containing nucleotide triphosphate hydrolases"/>
    <property type="match status" value="2"/>
</dbReference>
<dbReference type="InterPro" id="IPR004589">
    <property type="entry name" value="DNA_helicase_ATP-dep_RecQ"/>
</dbReference>
<dbReference type="Proteomes" id="UP000270927">
    <property type="component" value="Unassembled WGS sequence"/>
</dbReference>
<dbReference type="RefSeq" id="WP_123663350.1">
    <property type="nucleotide sequence ID" value="NZ_RARA01000026.1"/>
</dbReference>
<dbReference type="GO" id="GO:0043138">
    <property type="term" value="F:3'-5' DNA helicase activity"/>
    <property type="evidence" value="ECO:0007669"/>
    <property type="project" value="UniProtKB-EC"/>
</dbReference>
<dbReference type="AlphaFoldDB" id="A0A3N2QBH6"/>
<dbReference type="GO" id="GO:0043590">
    <property type="term" value="C:bacterial nucleoid"/>
    <property type="evidence" value="ECO:0007669"/>
    <property type="project" value="TreeGrafter"/>
</dbReference>
<feature type="domain" description="Helicase C-terminal" evidence="14">
    <location>
        <begin position="214"/>
        <end position="360"/>
    </location>
</feature>
<evidence type="ECO:0000259" key="14">
    <source>
        <dbReference type="PROSITE" id="PS51194"/>
    </source>
</evidence>
<keyword evidence="6" id="KW-0067">ATP-binding</keyword>
<evidence type="ECO:0000256" key="8">
    <source>
        <dbReference type="ARBA" id="ARBA00023235"/>
    </source>
</evidence>
<evidence type="ECO:0000256" key="2">
    <source>
        <dbReference type="ARBA" id="ARBA00022723"/>
    </source>
</evidence>
<dbReference type="EMBL" id="RARA01000026">
    <property type="protein sequence ID" value="ROT47164.1"/>
    <property type="molecule type" value="Genomic_DNA"/>
</dbReference>
<evidence type="ECO:0000313" key="15">
    <source>
        <dbReference type="EMBL" id="ROT47164.1"/>
    </source>
</evidence>
<comment type="catalytic activity">
    <reaction evidence="9">
        <text>Couples ATP hydrolysis with the unwinding of duplex DNA by translocating in the 3'-5' direction.</text>
        <dbReference type="EC" id="5.6.2.4"/>
    </reaction>
</comment>
<dbReference type="Gene3D" id="1.10.10.10">
    <property type="entry name" value="Winged helix-like DNA-binding domain superfamily/Winged helix DNA-binding domain"/>
    <property type="match status" value="1"/>
</dbReference>
<organism evidence="15 16">
    <name type="scientific">Candidatus Cardinium hertigii</name>
    <dbReference type="NCBI Taxonomy" id="247481"/>
    <lineage>
        <taxon>Bacteria</taxon>
        <taxon>Pseudomonadati</taxon>
        <taxon>Bacteroidota</taxon>
        <taxon>Cytophagia</taxon>
        <taxon>Cytophagales</taxon>
        <taxon>Amoebophilaceae</taxon>
        <taxon>Candidatus Cardinium</taxon>
    </lineage>
</organism>
<reference evidence="15 16" key="1">
    <citation type="submission" date="2018-09" db="EMBL/GenBank/DDBJ databases">
        <title>Comparative Genomics of Wolbachia-Cardinium Dual Endosymbiosis in a Plant-Parasitic Nematode.</title>
        <authorList>
            <person name="Brown A.M.V."/>
            <person name="Wasala S.K."/>
            <person name="Howe D.K."/>
            <person name="Peetz A.B."/>
            <person name="Zasada I.A."/>
            <person name="Denver D.R."/>
        </authorList>
    </citation>
    <scope>NUCLEOTIDE SEQUENCE [LARGE SCALE GENOMIC DNA]</scope>
    <source>
        <strain evidence="15 16">Pp_1</strain>
    </source>
</reference>
<keyword evidence="3" id="KW-0547">Nucleotide-binding</keyword>
<protein>
    <recommendedName>
        <fullName evidence="11">ATP-dependent DNA helicase RecQ</fullName>
        <ecNumber evidence="10">5.6.2.4</ecNumber>
    </recommendedName>
    <alternativeName>
        <fullName evidence="12">DNA 3'-5' helicase RecQ</fullName>
    </alternativeName>
</protein>
<proteinExistence type="inferred from homology"/>
<dbReference type="GO" id="GO:0030894">
    <property type="term" value="C:replisome"/>
    <property type="evidence" value="ECO:0007669"/>
    <property type="project" value="TreeGrafter"/>
</dbReference>
<dbReference type="GO" id="GO:0016787">
    <property type="term" value="F:hydrolase activity"/>
    <property type="evidence" value="ECO:0007669"/>
    <property type="project" value="UniProtKB-KW"/>
</dbReference>
<dbReference type="Pfam" id="PF16124">
    <property type="entry name" value="RecQ_Zn_bind"/>
    <property type="match status" value="1"/>
</dbReference>
<dbReference type="GO" id="GO:0005524">
    <property type="term" value="F:ATP binding"/>
    <property type="evidence" value="ECO:0007669"/>
    <property type="project" value="UniProtKB-KW"/>
</dbReference>
<dbReference type="CDD" id="cd17920">
    <property type="entry name" value="DEXHc_RecQ"/>
    <property type="match status" value="1"/>
</dbReference>
<dbReference type="InterPro" id="IPR014001">
    <property type="entry name" value="Helicase_ATP-bd"/>
</dbReference>
<dbReference type="SMART" id="SM00490">
    <property type="entry name" value="HELICc"/>
    <property type="match status" value="1"/>
</dbReference>
<feature type="domain" description="Helicase ATP-binding" evidence="13">
    <location>
        <begin position="25"/>
        <end position="193"/>
    </location>
</feature>
<dbReference type="InterPro" id="IPR011545">
    <property type="entry name" value="DEAD/DEAH_box_helicase_dom"/>
</dbReference>
<evidence type="ECO:0000256" key="9">
    <source>
        <dbReference type="ARBA" id="ARBA00034617"/>
    </source>
</evidence>
<keyword evidence="5 15" id="KW-0347">Helicase</keyword>
<keyword evidence="4" id="KW-0378">Hydrolase</keyword>
<keyword evidence="8" id="KW-0413">Isomerase</keyword>
<dbReference type="PROSITE" id="PS51192">
    <property type="entry name" value="HELICASE_ATP_BIND_1"/>
    <property type="match status" value="1"/>
</dbReference>
<dbReference type="GO" id="GO:0006310">
    <property type="term" value="P:DNA recombination"/>
    <property type="evidence" value="ECO:0007669"/>
    <property type="project" value="InterPro"/>
</dbReference>
<dbReference type="GO" id="GO:0046872">
    <property type="term" value="F:metal ion binding"/>
    <property type="evidence" value="ECO:0007669"/>
    <property type="project" value="UniProtKB-KW"/>
</dbReference>
<dbReference type="PANTHER" id="PTHR13710">
    <property type="entry name" value="DNA HELICASE RECQ FAMILY MEMBER"/>
    <property type="match status" value="1"/>
</dbReference>
<evidence type="ECO:0000256" key="11">
    <source>
        <dbReference type="ARBA" id="ARBA00044535"/>
    </source>
</evidence>
<evidence type="ECO:0000256" key="7">
    <source>
        <dbReference type="ARBA" id="ARBA00023125"/>
    </source>
</evidence>
<evidence type="ECO:0000256" key="3">
    <source>
        <dbReference type="ARBA" id="ARBA00022741"/>
    </source>
</evidence>
<dbReference type="NCBIfam" id="TIGR00614">
    <property type="entry name" value="recQ_fam"/>
    <property type="match status" value="1"/>
</dbReference>
<gene>
    <name evidence="15" type="ORF">EDM02_04375</name>
</gene>
<evidence type="ECO:0000256" key="6">
    <source>
        <dbReference type="ARBA" id="ARBA00022840"/>
    </source>
</evidence>
<dbReference type="OrthoDB" id="9763310at2"/>
<evidence type="ECO:0000256" key="10">
    <source>
        <dbReference type="ARBA" id="ARBA00034808"/>
    </source>
</evidence>
<evidence type="ECO:0000256" key="1">
    <source>
        <dbReference type="ARBA" id="ARBA00005446"/>
    </source>
</evidence>
<keyword evidence="16" id="KW-1185">Reference proteome</keyword>
<name>A0A3N2QBH6_9BACT</name>
<dbReference type="PROSITE" id="PS51194">
    <property type="entry name" value="HELICASE_CTER"/>
    <property type="match status" value="1"/>
</dbReference>
<dbReference type="GO" id="GO:0003677">
    <property type="term" value="F:DNA binding"/>
    <property type="evidence" value="ECO:0007669"/>
    <property type="project" value="UniProtKB-KW"/>
</dbReference>
<evidence type="ECO:0000259" key="13">
    <source>
        <dbReference type="PROSITE" id="PS51192"/>
    </source>
</evidence>
<dbReference type="PANTHER" id="PTHR13710:SF105">
    <property type="entry name" value="ATP-DEPENDENT DNA HELICASE Q1"/>
    <property type="match status" value="1"/>
</dbReference>
<dbReference type="GO" id="GO:0006281">
    <property type="term" value="P:DNA repair"/>
    <property type="evidence" value="ECO:0007669"/>
    <property type="project" value="TreeGrafter"/>
</dbReference>
<evidence type="ECO:0000256" key="4">
    <source>
        <dbReference type="ARBA" id="ARBA00022801"/>
    </source>
</evidence>
<dbReference type="Pfam" id="PF00270">
    <property type="entry name" value="DEAD"/>
    <property type="match status" value="1"/>
</dbReference>
<dbReference type="InterPro" id="IPR001650">
    <property type="entry name" value="Helicase_C-like"/>
</dbReference>
<comment type="similarity">
    <text evidence="1">Belongs to the helicase family. RecQ subfamily.</text>
</comment>
<accession>A0A3N2QBH6</accession>
<keyword evidence="2" id="KW-0479">Metal-binding</keyword>
<dbReference type="GO" id="GO:0005737">
    <property type="term" value="C:cytoplasm"/>
    <property type="evidence" value="ECO:0007669"/>
    <property type="project" value="TreeGrafter"/>
</dbReference>
<comment type="caution">
    <text evidence="15">The sequence shown here is derived from an EMBL/GenBank/DDBJ whole genome shotgun (WGS) entry which is preliminary data.</text>
</comment>
<keyword evidence="7" id="KW-0238">DNA-binding</keyword>
<evidence type="ECO:0000256" key="12">
    <source>
        <dbReference type="ARBA" id="ARBA00044550"/>
    </source>
</evidence>
<dbReference type="EC" id="5.6.2.4" evidence="10"/>
<dbReference type="FunFam" id="3.40.50.300:FF:001389">
    <property type="entry name" value="ATP-dependent DNA helicase RecQ"/>
    <property type="match status" value="1"/>
</dbReference>
<dbReference type="GO" id="GO:0009378">
    <property type="term" value="F:four-way junction helicase activity"/>
    <property type="evidence" value="ECO:0007669"/>
    <property type="project" value="TreeGrafter"/>
</dbReference>
<dbReference type="Pfam" id="PF00271">
    <property type="entry name" value="Helicase_C"/>
    <property type="match status" value="1"/>
</dbReference>
<dbReference type="SMART" id="SM00487">
    <property type="entry name" value="DEXDc"/>
    <property type="match status" value="1"/>
</dbReference>
<dbReference type="InterPro" id="IPR032284">
    <property type="entry name" value="RecQ_Zn-bd"/>
</dbReference>
<dbReference type="InterPro" id="IPR036388">
    <property type="entry name" value="WH-like_DNA-bd_sf"/>
</dbReference>
<evidence type="ECO:0000313" key="16">
    <source>
        <dbReference type="Proteomes" id="UP000270927"/>
    </source>
</evidence>
<dbReference type="SUPFAM" id="SSF52540">
    <property type="entry name" value="P-loop containing nucleoside triphosphate hydrolases"/>
    <property type="match status" value="1"/>
</dbReference>
<dbReference type="InterPro" id="IPR027417">
    <property type="entry name" value="P-loop_NTPase"/>
</dbReference>
<sequence length="591" mass="68029">MEQIYDVLRKYWGYNSFRPLQEEIITSILQSKDVLVFLPTGSGKSICFQLPALCRQGLTLVVTPLIALMKEQVTQLSKRGIYAEAIFSGMSSLEIERKLDNCAYGPVKLLYVSPERLQTDLFKLRAAEMNIITLVVDEAHCISQWGYDFRPPYLEIALFKQKIPKANTIAFTATATKKVKMDIQKRLQLKNPLIFTQTFHRPNLVYWVRKADHKEAQLLKALQHASGSAIIYMNTRKRTETIAAFLNKNGITAEFYHAGLTIADRTMKQEAWSQNKVRIMVATAAFGMGIDKADVSLVVHLDLPCSLEAYCQETGRAGRNNSPAYAILWYDLQDIALLQQRWKESYPTIEQVRNIYQHLVNYYTIAVGSHAFVTYDFDLEDFKKKTGSYTKETYYGLKVLESEGLIQLNEAYYQPSKIYFLLSRKELYAFQMLHPSYDLLIKGLLRLYGGTLFTPYGIIDEKKIAQLIQYMEAKVHEQLHALHRLKIIEYMHKKTNPQITFLTPRYLTAELPLRIDKIEEKNKNAYQQIAAVIQYITNDRRCRLATLLDYFDEDEFICNKCDICKRKSPQMVSMHGCGTTADVSVHSMAST</sequence>